<reference evidence="3 4" key="1">
    <citation type="journal article" date="2013" name="Proc. Natl. Acad. Sci. U.S.A.">
        <title>Genome of an arbuscular mycorrhizal fungus provides insight into the oldest plant symbiosis.</title>
        <authorList>
            <person name="Tisserant E."/>
            <person name="Malbreil M."/>
            <person name="Kuo A."/>
            <person name="Kohler A."/>
            <person name="Symeonidi A."/>
            <person name="Balestrini R."/>
            <person name="Charron P."/>
            <person name="Duensing N."/>
            <person name="Frei Dit Frey N."/>
            <person name="Gianinazzi-Pearson V."/>
            <person name="Gilbert L.B."/>
            <person name="Handa Y."/>
            <person name="Herr J.R."/>
            <person name="Hijri M."/>
            <person name="Koul R."/>
            <person name="Kawaguchi M."/>
            <person name="Krajinski F."/>
            <person name="Lammers P.J."/>
            <person name="Masclaux F.G."/>
            <person name="Murat C."/>
            <person name="Morin E."/>
            <person name="Ndikumana S."/>
            <person name="Pagni M."/>
            <person name="Petitpierre D."/>
            <person name="Requena N."/>
            <person name="Rosikiewicz P."/>
            <person name="Riley R."/>
            <person name="Saito K."/>
            <person name="San Clemente H."/>
            <person name="Shapiro H."/>
            <person name="van Tuinen D."/>
            <person name="Becard G."/>
            <person name="Bonfante P."/>
            <person name="Paszkowski U."/>
            <person name="Shachar-Hill Y.Y."/>
            <person name="Tuskan G.A."/>
            <person name="Young P.W."/>
            <person name="Sanders I.R."/>
            <person name="Henrissat B."/>
            <person name="Rensing S.A."/>
            <person name="Grigoriev I.V."/>
            <person name="Corradi N."/>
            <person name="Roux C."/>
            <person name="Martin F."/>
        </authorList>
    </citation>
    <scope>NUCLEOTIDE SEQUENCE [LARGE SCALE GENOMIC DNA]</scope>
    <source>
        <strain evidence="3 4">DAOM 197198</strain>
    </source>
</reference>
<accession>A0A2P4PR84</accession>
<dbReference type="VEuPathDB" id="FungiDB:RhiirFUN_013467"/>
<feature type="compositionally biased region" description="Basic and acidic residues" evidence="2">
    <location>
        <begin position="1"/>
        <end position="10"/>
    </location>
</feature>
<feature type="coiled-coil region" evidence="1">
    <location>
        <begin position="65"/>
        <end position="134"/>
    </location>
</feature>
<keyword evidence="4" id="KW-1185">Reference proteome</keyword>
<evidence type="ECO:0000313" key="4">
    <source>
        <dbReference type="Proteomes" id="UP000018888"/>
    </source>
</evidence>
<organism evidence="3 4">
    <name type="scientific">Rhizophagus irregularis (strain DAOM 181602 / DAOM 197198 / MUCL 43194)</name>
    <name type="common">Arbuscular mycorrhizal fungus</name>
    <name type="synonym">Glomus intraradices</name>
    <dbReference type="NCBI Taxonomy" id="747089"/>
    <lineage>
        <taxon>Eukaryota</taxon>
        <taxon>Fungi</taxon>
        <taxon>Fungi incertae sedis</taxon>
        <taxon>Mucoromycota</taxon>
        <taxon>Glomeromycotina</taxon>
        <taxon>Glomeromycetes</taxon>
        <taxon>Glomerales</taxon>
        <taxon>Glomeraceae</taxon>
        <taxon>Rhizophagus</taxon>
    </lineage>
</organism>
<feature type="compositionally biased region" description="Low complexity" evidence="2">
    <location>
        <begin position="14"/>
        <end position="30"/>
    </location>
</feature>
<evidence type="ECO:0000256" key="2">
    <source>
        <dbReference type="SAM" id="MobiDB-lite"/>
    </source>
</evidence>
<evidence type="ECO:0000313" key="3">
    <source>
        <dbReference type="EMBL" id="POG67911.1"/>
    </source>
</evidence>
<name>A0A2P4PR84_RHIID</name>
<protein>
    <submittedName>
        <fullName evidence="3">Uncharacterized protein</fullName>
    </submittedName>
</protein>
<keyword evidence="1" id="KW-0175">Coiled coil</keyword>
<evidence type="ECO:0000256" key="1">
    <source>
        <dbReference type="SAM" id="Coils"/>
    </source>
</evidence>
<dbReference type="SMR" id="A0A2P4PR84"/>
<feature type="region of interest" description="Disordered" evidence="2">
    <location>
        <begin position="1"/>
        <end position="45"/>
    </location>
</feature>
<dbReference type="EMBL" id="AUPC02000162">
    <property type="protein sequence ID" value="POG67911.1"/>
    <property type="molecule type" value="Genomic_DNA"/>
</dbReference>
<feature type="region of interest" description="Disordered" evidence="2">
    <location>
        <begin position="139"/>
        <end position="175"/>
    </location>
</feature>
<feature type="compositionally biased region" description="Acidic residues" evidence="2">
    <location>
        <begin position="141"/>
        <end position="154"/>
    </location>
</feature>
<comment type="caution">
    <text evidence="3">The sequence shown here is derived from an EMBL/GenBank/DDBJ whole genome shotgun (WGS) entry which is preliminary data.</text>
</comment>
<reference evidence="3 4" key="2">
    <citation type="journal article" date="2018" name="New Phytol.">
        <title>High intraspecific genome diversity in the model arbuscular mycorrhizal symbiont Rhizophagus irregularis.</title>
        <authorList>
            <person name="Chen E.C.H."/>
            <person name="Morin E."/>
            <person name="Beaudet D."/>
            <person name="Noel J."/>
            <person name="Yildirir G."/>
            <person name="Ndikumana S."/>
            <person name="Charron P."/>
            <person name="St-Onge C."/>
            <person name="Giorgi J."/>
            <person name="Kruger M."/>
            <person name="Marton T."/>
            <person name="Ropars J."/>
            <person name="Grigoriev I.V."/>
            <person name="Hainaut M."/>
            <person name="Henrissat B."/>
            <person name="Roux C."/>
            <person name="Martin F."/>
            <person name="Corradi N."/>
        </authorList>
    </citation>
    <scope>NUCLEOTIDE SEQUENCE [LARGE SCALE GENOMIC DNA]</scope>
    <source>
        <strain evidence="3 4">DAOM 197198</strain>
    </source>
</reference>
<proteinExistence type="predicted"/>
<sequence length="308" mass="35741">MSQQEKKKLPNNETTPAPATTSKSTVTSKSKVQHMKEQYKNFKVPDSYLEQQKDLRHNLDLYDDNPSLETENHKLRATITDLRNKNTKLEKTNVDISKELKGLKEDFSTLMEINDAFSTENEELKKKIRATKGKISVVQISDDDDKDENVDDDLMDSKSNATEESPEEPNEREARKKLRRIKAVKDLFNKKDSQITSYGKRDLLKILANHAYHSPEVSETEDEGSKSVINVYDLSWRLEEQLRPRNYDDEIQCYDKVPPDDAPDWSYVDQPDMVYDTEYTDDLNINDEDLDAILEDKADKSESFMQED</sequence>
<dbReference type="AlphaFoldDB" id="A0A2P4PR84"/>
<dbReference type="Proteomes" id="UP000018888">
    <property type="component" value="Unassembled WGS sequence"/>
</dbReference>
<gene>
    <name evidence="3" type="ORF">GLOIN_2v1481193</name>
</gene>